<sequence>MRRLLVLGSIVACASCASSTIGMRPDRIGVAALVADPAHRDGTRVDVVGRFEFSPDTSALYADSGGASVALDLPRSEAEMVDLQRKDGHRLRVIGMFDARWCSHACLGRGHIGSIELVEEARE</sequence>
<name>A0A839F4F1_9GAMM</name>
<reference evidence="1 2" key="1">
    <citation type="submission" date="2020-07" db="EMBL/GenBank/DDBJ databases">
        <title>Genomic Encyclopedia of Type Strains, Phase IV (KMG-V): Genome sequencing to study the core and pangenomes of soil and plant-associated prokaryotes.</title>
        <authorList>
            <person name="Whitman W."/>
        </authorList>
    </citation>
    <scope>NUCLEOTIDE SEQUENCE [LARGE SCALE GENOMIC DNA]</scope>
    <source>
        <strain evidence="1 2">RH2WT43</strain>
    </source>
</reference>
<dbReference type="Proteomes" id="UP000550401">
    <property type="component" value="Unassembled WGS sequence"/>
</dbReference>
<keyword evidence="2" id="KW-1185">Reference proteome</keyword>
<protein>
    <submittedName>
        <fullName evidence="1">Uncharacterized protein</fullName>
    </submittedName>
</protein>
<dbReference type="AlphaFoldDB" id="A0A839F4F1"/>
<evidence type="ECO:0000313" key="2">
    <source>
        <dbReference type="Proteomes" id="UP000550401"/>
    </source>
</evidence>
<proteinExistence type="predicted"/>
<organism evidence="1 2">
    <name type="scientific">Dokdonella fugitiva</name>
    <dbReference type="NCBI Taxonomy" id="328517"/>
    <lineage>
        <taxon>Bacteria</taxon>
        <taxon>Pseudomonadati</taxon>
        <taxon>Pseudomonadota</taxon>
        <taxon>Gammaproteobacteria</taxon>
        <taxon>Lysobacterales</taxon>
        <taxon>Rhodanobacteraceae</taxon>
        <taxon>Dokdonella</taxon>
    </lineage>
</organism>
<dbReference type="EMBL" id="JACGXL010000009">
    <property type="protein sequence ID" value="MBA8889943.1"/>
    <property type="molecule type" value="Genomic_DNA"/>
</dbReference>
<evidence type="ECO:0000313" key="1">
    <source>
        <dbReference type="EMBL" id="MBA8889943.1"/>
    </source>
</evidence>
<gene>
    <name evidence="1" type="ORF">FHW12_004190</name>
</gene>
<comment type="caution">
    <text evidence="1">The sequence shown here is derived from an EMBL/GenBank/DDBJ whole genome shotgun (WGS) entry which is preliminary data.</text>
</comment>
<accession>A0A839F4F1</accession>
<dbReference type="RefSeq" id="WP_182532980.1">
    <property type="nucleotide sequence ID" value="NZ_JACGXL010000009.1"/>
</dbReference>